<keyword evidence="3" id="KW-1185">Reference proteome</keyword>
<evidence type="ECO:0000259" key="1">
    <source>
        <dbReference type="Pfam" id="PF00496"/>
    </source>
</evidence>
<dbReference type="Pfam" id="PF00496">
    <property type="entry name" value="SBP_bac_5"/>
    <property type="match status" value="1"/>
</dbReference>
<dbReference type="AlphaFoldDB" id="A0A940WKY3"/>
<dbReference type="Gene3D" id="3.10.105.10">
    <property type="entry name" value="Dipeptide-binding Protein, Domain 3"/>
    <property type="match status" value="1"/>
</dbReference>
<organism evidence="2 3">
    <name type="scientific">Microbispora oryzae</name>
    <dbReference type="NCBI Taxonomy" id="2806554"/>
    <lineage>
        <taxon>Bacteria</taxon>
        <taxon>Bacillati</taxon>
        <taxon>Actinomycetota</taxon>
        <taxon>Actinomycetes</taxon>
        <taxon>Streptosporangiales</taxon>
        <taxon>Streptosporangiaceae</taxon>
        <taxon>Microbispora</taxon>
    </lineage>
</organism>
<accession>A0A940WKY3</accession>
<dbReference type="PANTHER" id="PTHR30290">
    <property type="entry name" value="PERIPLASMIC BINDING COMPONENT OF ABC TRANSPORTER"/>
    <property type="match status" value="1"/>
</dbReference>
<dbReference type="InterPro" id="IPR000914">
    <property type="entry name" value="SBP_5_dom"/>
</dbReference>
<proteinExistence type="predicted"/>
<gene>
    <name evidence="2" type="ORF">JOL79_01355</name>
</gene>
<dbReference type="EMBL" id="JAFCNB010000001">
    <property type="protein sequence ID" value="MBP2702444.1"/>
    <property type="molecule type" value="Genomic_DNA"/>
</dbReference>
<dbReference type="RefSeq" id="WP_210153738.1">
    <property type="nucleotide sequence ID" value="NZ_JAFCNB010000001.1"/>
</dbReference>
<dbReference type="Gene3D" id="3.90.76.10">
    <property type="entry name" value="Dipeptide-binding Protein, Domain 1"/>
    <property type="match status" value="1"/>
</dbReference>
<feature type="domain" description="Solute-binding protein family 5" evidence="1">
    <location>
        <begin position="33"/>
        <end position="243"/>
    </location>
</feature>
<dbReference type="Proteomes" id="UP000674234">
    <property type="component" value="Unassembled WGS sequence"/>
</dbReference>
<comment type="caution">
    <text evidence="2">The sequence shown here is derived from an EMBL/GenBank/DDBJ whole genome shotgun (WGS) entry which is preliminary data.</text>
</comment>
<dbReference type="Gene3D" id="3.40.190.10">
    <property type="entry name" value="Periplasmic binding protein-like II"/>
    <property type="match status" value="1"/>
</dbReference>
<dbReference type="SUPFAM" id="SSF53850">
    <property type="entry name" value="Periplasmic binding protein-like II"/>
    <property type="match status" value="1"/>
</dbReference>
<evidence type="ECO:0000313" key="2">
    <source>
        <dbReference type="EMBL" id="MBP2702444.1"/>
    </source>
</evidence>
<dbReference type="InterPro" id="IPR039424">
    <property type="entry name" value="SBP_5"/>
</dbReference>
<evidence type="ECO:0000313" key="3">
    <source>
        <dbReference type="Proteomes" id="UP000674234"/>
    </source>
</evidence>
<protein>
    <recommendedName>
        <fullName evidence="1">Solute-binding protein family 5 domain-containing protein</fullName>
    </recommendedName>
</protein>
<dbReference type="GO" id="GO:1904680">
    <property type="term" value="F:peptide transmembrane transporter activity"/>
    <property type="evidence" value="ECO:0007669"/>
    <property type="project" value="TreeGrafter"/>
</dbReference>
<dbReference type="PANTHER" id="PTHR30290:SF83">
    <property type="entry name" value="ABC TRANSPORTER SUBSTRATE-BINDING PROTEIN"/>
    <property type="match status" value="1"/>
</dbReference>
<name>A0A940WKY3_9ACTN</name>
<reference evidence="2" key="1">
    <citation type="submission" date="2021-02" db="EMBL/GenBank/DDBJ databases">
        <title>Draft genome sequence of Microbispora sp. RL4-1S isolated from rice leaves in Thailand.</title>
        <authorList>
            <person name="Muangham S."/>
            <person name="Duangmal K."/>
        </authorList>
    </citation>
    <scope>NUCLEOTIDE SEQUENCE</scope>
    <source>
        <strain evidence="2">RL4-1S</strain>
    </source>
</reference>
<sequence>MIAAFIPEETVSHRGLGLALTLVSSALVVGTPPVRARNFVEAWNLAASSKRGASYLFQDIKGYGARRMSGLTVVDDLTFTIELNRPFGPFVKKLGQVAFSPLPDATLKRPSSLAAHPVVDGPFRLVSGTPGSGAVLARFGGYAGTLRTNVTGVRYTTFRDAGQGYSALLAGDVDFVDLIPAAKAGSFRQDLGGRVVDRPGGTLETIDFPLSLHTGADVRKAISAAIDRAAIVRSAFSGARSAAS</sequence>
<dbReference type="GO" id="GO:0015833">
    <property type="term" value="P:peptide transport"/>
    <property type="evidence" value="ECO:0007669"/>
    <property type="project" value="TreeGrafter"/>
</dbReference>